<dbReference type="InterPro" id="IPR003593">
    <property type="entry name" value="AAA+_ATPase"/>
</dbReference>
<dbReference type="OrthoDB" id="9767106at2"/>
<dbReference type="GO" id="GO:0000160">
    <property type="term" value="P:phosphorelay signal transduction system"/>
    <property type="evidence" value="ECO:0007669"/>
    <property type="project" value="InterPro"/>
</dbReference>
<feature type="domain" description="Sigma-54 factor interaction" evidence="6">
    <location>
        <begin position="144"/>
        <end position="373"/>
    </location>
</feature>
<dbReference type="SUPFAM" id="SSF52172">
    <property type="entry name" value="CheY-like"/>
    <property type="match status" value="1"/>
</dbReference>
<keyword evidence="5" id="KW-0597">Phosphoprotein</keyword>
<dbReference type="PROSITE" id="PS50045">
    <property type="entry name" value="SIGMA54_INTERACT_4"/>
    <property type="match status" value="1"/>
</dbReference>
<dbReference type="PRINTS" id="PR01590">
    <property type="entry name" value="HTHFIS"/>
</dbReference>
<reference evidence="8 9" key="1">
    <citation type="submission" date="2018-07" db="EMBL/GenBank/DDBJ databases">
        <title>Chitinophaga K2CV101002-2 sp. nov., isolated from a monsoon evergreen broad-leaved forest soil.</title>
        <authorList>
            <person name="Lv Y."/>
        </authorList>
    </citation>
    <scope>NUCLEOTIDE SEQUENCE [LARGE SCALE GENOMIC DNA]</scope>
    <source>
        <strain evidence="8 9">GDMCC 1.1288</strain>
    </source>
</reference>
<dbReference type="Pfam" id="PF00072">
    <property type="entry name" value="Response_reg"/>
    <property type="match status" value="1"/>
</dbReference>
<dbReference type="SMART" id="SM00448">
    <property type="entry name" value="REC"/>
    <property type="match status" value="1"/>
</dbReference>
<name>A0A3E1YCR4_9BACT</name>
<dbReference type="AlphaFoldDB" id="A0A3E1YCR4"/>
<dbReference type="Gene3D" id="3.40.50.300">
    <property type="entry name" value="P-loop containing nucleotide triphosphate hydrolases"/>
    <property type="match status" value="1"/>
</dbReference>
<dbReference type="Pfam" id="PF25601">
    <property type="entry name" value="AAA_lid_14"/>
    <property type="match status" value="1"/>
</dbReference>
<dbReference type="Gene3D" id="3.40.50.2300">
    <property type="match status" value="1"/>
</dbReference>
<dbReference type="InterPro" id="IPR002197">
    <property type="entry name" value="HTH_Fis"/>
</dbReference>
<evidence type="ECO:0000256" key="5">
    <source>
        <dbReference type="PROSITE-ProRule" id="PRU00169"/>
    </source>
</evidence>
<dbReference type="GO" id="GO:0043565">
    <property type="term" value="F:sequence-specific DNA binding"/>
    <property type="evidence" value="ECO:0007669"/>
    <property type="project" value="InterPro"/>
</dbReference>
<dbReference type="InterPro" id="IPR009057">
    <property type="entry name" value="Homeodomain-like_sf"/>
</dbReference>
<dbReference type="RefSeq" id="WP_116975358.1">
    <property type="nucleotide sequence ID" value="NZ_QPMM01000003.1"/>
</dbReference>
<protein>
    <submittedName>
        <fullName evidence="8">Sigma-54-dependent Fis family transcriptional regulator</fullName>
    </submittedName>
</protein>
<dbReference type="FunFam" id="3.40.50.300:FF:000006">
    <property type="entry name" value="DNA-binding transcriptional regulator NtrC"/>
    <property type="match status" value="1"/>
</dbReference>
<dbReference type="InterPro" id="IPR027417">
    <property type="entry name" value="P-loop_NTPase"/>
</dbReference>
<dbReference type="SUPFAM" id="SSF46689">
    <property type="entry name" value="Homeodomain-like"/>
    <property type="match status" value="1"/>
</dbReference>
<evidence type="ECO:0000256" key="2">
    <source>
        <dbReference type="ARBA" id="ARBA00022840"/>
    </source>
</evidence>
<feature type="domain" description="Response regulatory" evidence="7">
    <location>
        <begin position="5"/>
        <end position="119"/>
    </location>
</feature>
<evidence type="ECO:0000256" key="4">
    <source>
        <dbReference type="ARBA" id="ARBA00023163"/>
    </source>
</evidence>
<dbReference type="InterPro" id="IPR011006">
    <property type="entry name" value="CheY-like_superfamily"/>
</dbReference>
<keyword evidence="4" id="KW-0804">Transcription</keyword>
<evidence type="ECO:0000313" key="8">
    <source>
        <dbReference type="EMBL" id="RFS24036.1"/>
    </source>
</evidence>
<keyword evidence="1" id="KW-0547">Nucleotide-binding</keyword>
<dbReference type="GO" id="GO:0006355">
    <property type="term" value="P:regulation of DNA-templated transcription"/>
    <property type="evidence" value="ECO:0007669"/>
    <property type="project" value="InterPro"/>
</dbReference>
<organism evidence="8 9">
    <name type="scientific">Chitinophaga silvatica</name>
    <dbReference type="NCBI Taxonomy" id="2282649"/>
    <lineage>
        <taxon>Bacteria</taxon>
        <taxon>Pseudomonadati</taxon>
        <taxon>Bacteroidota</taxon>
        <taxon>Chitinophagia</taxon>
        <taxon>Chitinophagales</taxon>
        <taxon>Chitinophagaceae</taxon>
        <taxon>Chitinophaga</taxon>
    </lineage>
</organism>
<evidence type="ECO:0000259" key="7">
    <source>
        <dbReference type="PROSITE" id="PS50110"/>
    </source>
</evidence>
<sequence length="447" mass="49502">MSKGQLLIIDDEEQLRKLLGRLLALEGYSIFEAGNIRSALKILEKEDIHVVLSDVKLPDGNGVALVEQIRSKYPATEIIVLTAYGNITDGVQAIKNGAFDYITKGDDNNRILPLVSKAMEQAGLRFRIKELEQQISGKYSFKTILGETPEIKAAISLAEKVAPSDLSVLLLGETGAGKEVFAQSIHQGSQRKQFPFVAVNCSAFGKEILESELFGHVPGAFTGAVKEKKGFFEEAKGGTIFLDEIGEMALELQAKLLRVLETQEFYKVGEARPTKTNVRIIAATNRNLETEIANGHFRADLFYRLAAFQINIPSLNERRKDIPLLATWFLKQITPKINKRINDMTPAFIQALQQHNWKGNIRELRNVIERAAILTDADVLDIGALPLDFQQGSEQASSSLSLADIEKQHIVKVLTLVKGNKTKAAEVLGIGLTTLYNKLKEYQLQSS</sequence>
<dbReference type="InterPro" id="IPR058031">
    <property type="entry name" value="AAA_lid_NorR"/>
</dbReference>
<dbReference type="Gene3D" id="1.10.10.60">
    <property type="entry name" value="Homeodomain-like"/>
    <property type="match status" value="1"/>
</dbReference>
<dbReference type="CDD" id="cd00156">
    <property type="entry name" value="REC"/>
    <property type="match status" value="1"/>
</dbReference>
<keyword evidence="3" id="KW-0805">Transcription regulation</keyword>
<dbReference type="PROSITE" id="PS50110">
    <property type="entry name" value="RESPONSE_REGULATORY"/>
    <property type="match status" value="1"/>
</dbReference>
<dbReference type="CDD" id="cd00009">
    <property type="entry name" value="AAA"/>
    <property type="match status" value="1"/>
</dbReference>
<dbReference type="Pfam" id="PF02954">
    <property type="entry name" value="HTH_8"/>
    <property type="match status" value="1"/>
</dbReference>
<keyword evidence="2" id="KW-0067">ATP-binding</keyword>
<accession>A0A3E1YCR4</accession>
<dbReference type="PROSITE" id="PS00675">
    <property type="entry name" value="SIGMA54_INTERACT_1"/>
    <property type="match status" value="1"/>
</dbReference>
<proteinExistence type="predicted"/>
<dbReference type="SUPFAM" id="SSF52540">
    <property type="entry name" value="P-loop containing nucleoside triphosphate hydrolases"/>
    <property type="match status" value="1"/>
</dbReference>
<dbReference type="Proteomes" id="UP000260644">
    <property type="component" value="Unassembled WGS sequence"/>
</dbReference>
<dbReference type="PANTHER" id="PTHR32071:SF121">
    <property type="entry name" value="SIGMA L-DEPENDENT TRANSCRIPTIONAL REGULATOR YQIR-RELATED"/>
    <property type="match status" value="1"/>
</dbReference>
<evidence type="ECO:0000256" key="1">
    <source>
        <dbReference type="ARBA" id="ARBA00022741"/>
    </source>
</evidence>
<dbReference type="GO" id="GO:0005524">
    <property type="term" value="F:ATP binding"/>
    <property type="evidence" value="ECO:0007669"/>
    <property type="project" value="UniProtKB-KW"/>
</dbReference>
<dbReference type="PANTHER" id="PTHR32071">
    <property type="entry name" value="TRANSCRIPTIONAL REGULATORY PROTEIN"/>
    <property type="match status" value="1"/>
</dbReference>
<dbReference type="InterPro" id="IPR025662">
    <property type="entry name" value="Sigma_54_int_dom_ATP-bd_1"/>
</dbReference>
<evidence type="ECO:0000259" key="6">
    <source>
        <dbReference type="PROSITE" id="PS50045"/>
    </source>
</evidence>
<dbReference type="Gene3D" id="1.10.8.60">
    <property type="match status" value="1"/>
</dbReference>
<gene>
    <name evidence="8" type="ORF">DVR12_09135</name>
</gene>
<dbReference type="EMBL" id="QPMM01000003">
    <property type="protein sequence ID" value="RFS24036.1"/>
    <property type="molecule type" value="Genomic_DNA"/>
</dbReference>
<comment type="caution">
    <text evidence="8">The sequence shown here is derived from an EMBL/GenBank/DDBJ whole genome shotgun (WGS) entry which is preliminary data.</text>
</comment>
<dbReference type="InterPro" id="IPR001789">
    <property type="entry name" value="Sig_transdc_resp-reg_receiver"/>
</dbReference>
<dbReference type="InterPro" id="IPR002078">
    <property type="entry name" value="Sigma_54_int"/>
</dbReference>
<dbReference type="SMART" id="SM00382">
    <property type="entry name" value="AAA"/>
    <property type="match status" value="1"/>
</dbReference>
<evidence type="ECO:0000313" key="9">
    <source>
        <dbReference type="Proteomes" id="UP000260644"/>
    </source>
</evidence>
<evidence type="ECO:0000256" key="3">
    <source>
        <dbReference type="ARBA" id="ARBA00023015"/>
    </source>
</evidence>
<feature type="modified residue" description="4-aspartylphosphate" evidence="5">
    <location>
        <position position="54"/>
    </location>
</feature>
<dbReference type="Pfam" id="PF00158">
    <property type="entry name" value="Sigma54_activat"/>
    <property type="match status" value="1"/>
</dbReference>
<keyword evidence="9" id="KW-1185">Reference proteome</keyword>